<dbReference type="Proteomes" id="UP000698800">
    <property type="component" value="Unassembled WGS sequence"/>
</dbReference>
<dbReference type="InterPro" id="IPR000467">
    <property type="entry name" value="G_patch_dom"/>
</dbReference>
<reference evidence="6" key="1">
    <citation type="submission" date="2021-03" db="EMBL/GenBank/DDBJ databases">
        <title>Comparative genomics and phylogenomic investigation of the class Geoglossomycetes provide insights into ecological specialization and systematics.</title>
        <authorList>
            <person name="Melie T."/>
            <person name="Pirro S."/>
            <person name="Miller A.N."/>
            <person name="Quandt A."/>
        </authorList>
    </citation>
    <scope>NUCLEOTIDE SEQUENCE</scope>
    <source>
        <strain evidence="6">GBOQ0MN5Z8</strain>
    </source>
</reference>
<dbReference type="PANTHER" id="PTHR13107">
    <property type="entry name" value="N6-ADENOSINE-METHYLTRANSFERASE NON-CATALYTIC SUBUNIT"/>
    <property type="match status" value="1"/>
</dbReference>
<evidence type="ECO:0000256" key="2">
    <source>
        <dbReference type="ARBA" id="ARBA00023242"/>
    </source>
</evidence>
<feature type="region of interest" description="Disordered" evidence="4">
    <location>
        <begin position="1"/>
        <end position="25"/>
    </location>
</feature>
<keyword evidence="2" id="KW-0539">Nucleus</keyword>
<dbReference type="OrthoDB" id="29523at2759"/>
<feature type="compositionally biased region" description="Polar residues" evidence="4">
    <location>
        <begin position="15"/>
        <end position="25"/>
    </location>
</feature>
<feature type="domain" description="G-patch" evidence="5">
    <location>
        <begin position="25"/>
        <end position="79"/>
    </location>
</feature>
<dbReference type="AlphaFoldDB" id="A0A9P8I256"/>
<dbReference type="InterPro" id="IPR007757">
    <property type="entry name" value="MT-A70-like"/>
</dbReference>
<proteinExistence type="inferred from homology"/>
<dbReference type="InterPro" id="IPR045123">
    <property type="entry name" value="METTL14-like"/>
</dbReference>
<sequence length="856" mass="95062">MGLAGPRKRTKISHDPNNTNWSRSTNNFGHKILTAQGWTPGTYLGAKNAPHAQFHSAASASHIRIALKDDNLGLGAKRGSGQVEGECTGLSAFQGLLGRLNGKTEEEVDKERKSREDVRREIYMENRWGSIKFVKGGLLVGDKIREEPADDETGRPQEPTAPMGRTAEGTAGNEEYSEGKGRRKVEKQSDECGDSRQRSADKPDKAQAGEKEVKSKEDKEKKKNRRLERRGRRSTKRQIAKEQVAAGKMEECSEQSPSAQDPLLKAVAIDSAEPERANASSSMSTGMLSRGRHVVRQRYIQQKKMALLDMQALNEIPSLHHKSKTTFQSFIQTSTLQSLRTLSNMDELKESLESSGLSTSISSDANLLSAITGLPPVASVRNVAWEHQENRLARFEGFPKQIKLVGLKQRTVDEAEYDISGCGPGNRGWGVSWYPFVNTEPDLKGLLNRLEGCRRRLPANSYANGAALKQLVTPYDNTHPWVTGADPLVFDTVLVSPPPSEVSTEALRDLPIRELTTKPAFCFLWVRDSSEIELCSDIMQEWGFRTVERLAYFGLIKPTKSPTHKLQEEAELLDLPGEMLLPLLKDLGFPNGSPDFGLSVEDFLRFTPLKSGSESATPPYCVTANAWGAGGRRNARGCLNTDNPPEQSTLFDRTTRFCLIGMNGKMKRSTDGHIVHSNIDPDVIISAGKSPQITFPHHYPANTSRAYFSDEARIDCVGLPPLIYDVIENLALGRRRLHIFANEASMRRGWVSVGPEILETNFNIEDWESVAKELGWLVKFDQEIEDLRPKSPPAQQGRDGNGRCWQTERSTWRSTGTGLPGPEDSQLQLNAAAFEYADSKTDAREGFGWAREYALL</sequence>
<evidence type="ECO:0000313" key="6">
    <source>
        <dbReference type="EMBL" id="KAH0541935.1"/>
    </source>
</evidence>
<dbReference type="PROSITE" id="PS51143">
    <property type="entry name" value="MT_A70"/>
    <property type="match status" value="1"/>
</dbReference>
<protein>
    <recommendedName>
        <fullName evidence="5">G-patch domain-containing protein</fullName>
    </recommendedName>
</protein>
<evidence type="ECO:0000313" key="7">
    <source>
        <dbReference type="Proteomes" id="UP000698800"/>
    </source>
</evidence>
<dbReference type="PANTHER" id="PTHR13107:SF0">
    <property type="entry name" value="N6-ADENOSINE-METHYLTRANSFERASE NON-CATALYTIC SUBUNIT"/>
    <property type="match status" value="1"/>
</dbReference>
<organism evidence="6 7">
    <name type="scientific">Glutinoglossum americanum</name>
    <dbReference type="NCBI Taxonomy" id="1670608"/>
    <lineage>
        <taxon>Eukaryota</taxon>
        <taxon>Fungi</taxon>
        <taxon>Dikarya</taxon>
        <taxon>Ascomycota</taxon>
        <taxon>Pezizomycotina</taxon>
        <taxon>Geoglossomycetes</taxon>
        <taxon>Geoglossales</taxon>
        <taxon>Geoglossaceae</taxon>
        <taxon>Glutinoglossum</taxon>
    </lineage>
</organism>
<feature type="compositionally biased region" description="Basic and acidic residues" evidence="4">
    <location>
        <begin position="145"/>
        <end position="155"/>
    </location>
</feature>
<dbReference type="GO" id="GO:0005634">
    <property type="term" value="C:nucleus"/>
    <property type="evidence" value="ECO:0007669"/>
    <property type="project" value="UniProtKB-SubCell"/>
</dbReference>
<evidence type="ECO:0000259" key="5">
    <source>
        <dbReference type="PROSITE" id="PS50174"/>
    </source>
</evidence>
<feature type="compositionally biased region" description="Basic residues" evidence="4">
    <location>
        <begin position="222"/>
        <end position="238"/>
    </location>
</feature>
<comment type="similarity">
    <text evidence="3">Belongs to the MT-A70-like family.</text>
</comment>
<comment type="caution">
    <text evidence="6">The sequence shown here is derived from an EMBL/GenBank/DDBJ whole genome shotgun (WGS) entry which is preliminary data.</text>
</comment>
<evidence type="ECO:0000256" key="4">
    <source>
        <dbReference type="SAM" id="MobiDB-lite"/>
    </source>
</evidence>
<feature type="compositionally biased region" description="Basic residues" evidence="4">
    <location>
        <begin position="1"/>
        <end position="11"/>
    </location>
</feature>
<comment type="subcellular location">
    <subcellularLocation>
        <location evidence="1">Nucleus</location>
    </subcellularLocation>
</comment>
<evidence type="ECO:0000256" key="3">
    <source>
        <dbReference type="PROSITE-ProRule" id="PRU00489"/>
    </source>
</evidence>
<dbReference type="Pfam" id="PF05063">
    <property type="entry name" value="MT-A70"/>
    <property type="match status" value="1"/>
</dbReference>
<gene>
    <name evidence="6" type="ORF">FGG08_003655</name>
</gene>
<dbReference type="PROSITE" id="PS50174">
    <property type="entry name" value="G_PATCH"/>
    <property type="match status" value="1"/>
</dbReference>
<keyword evidence="7" id="KW-1185">Reference proteome</keyword>
<dbReference type="GO" id="GO:0003729">
    <property type="term" value="F:mRNA binding"/>
    <property type="evidence" value="ECO:0007669"/>
    <property type="project" value="TreeGrafter"/>
</dbReference>
<feature type="region of interest" description="Disordered" evidence="4">
    <location>
        <begin position="145"/>
        <end position="260"/>
    </location>
</feature>
<feature type="compositionally biased region" description="Basic and acidic residues" evidence="4">
    <location>
        <begin position="186"/>
        <end position="221"/>
    </location>
</feature>
<name>A0A9P8I256_9PEZI</name>
<dbReference type="EMBL" id="JAGHQL010000065">
    <property type="protein sequence ID" value="KAH0541935.1"/>
    <property type="molecule type" value="Genomic_DNA"/>
</dbReference>
<dbReference type="GO" id="GO:0036396">
    <property type="term" value="C:RNA N6-methyladenosine methyltransferase complex"/>
    <property type="evidence" value="ECO:0007669"/>
    <property type="project" value="TreeGrafter"/>
</dbReference>
<evidence type="ECO:0000256" key="1">
    <source>
        <dbReference type="ARBA" id="ARBA00004123"/>
    </source>
</evidence>
<dbReference type="SMART" id="SM00443">
    <property type="entry name" value="G_patch"/>
    <property type="match status" value="1"/>
</dbReference>
<accession>A0A9P8I256</accession>